<sequence>MKSLVNRISFCNFQGLLELVFTHVNSIDRLHFLIANKQKLNQKTKKKRTNYTCYLGRGERIVKKEEYLTQ</sequence>
<reference evidence="1" key="1">
    <citation type="submission" date="2018-02" db="EMBL/GenBank/DDBJ databases">
        <title>Rhizophora mucronata_Transcriptome.</title>
        <authorList>
            <person name="Meera S.P."/>
            <person name="Sreeshan A."/>
            <person name="Augustine A."/>
        </authorList>
    </citation>
    <scope>NUCLEOTIDE SEQUENCE</scope>
    <source>
        <tissue evidence="1">Leaf</tissue>
    </source>
</reference>
<protein>
    <submittedName>
        <fullName evidence="1">Uncharacterized protein</fullName>
    </submittedName>
</protein>
<accession>A0A2P2QN54</accession>
<name>A0A2P2QN54_RHIMU</name>
<dbReference type="AlphaFoldDB" id="A0A2P2QN54"/>
<dbReference type="EMBL" id="GGEC01087860">
    <property type="protein sequence ID" value="MBX68344.1"/>
    <property type="molecule type" value="Transcribed_RNA"/>
</dbReference>
<evidence type="ECO:0000313" key="1">
    <source>
        <dbReference type="EMBL" id="MBX68344.1"/>
    </source>
</evidence>
<organism evidence="1">
    <name type="scientific">Rhizophora mucronata</name>
    <name type="common">Asiatic mangrove</name>
    <dbReference type="NCBI Taxonomy" id="61149"/>
    <lineage>
        <taxon>Eukaryota</taxon>
        <taxon>Viridiplantae</taxon>
        <taxon>Streptophyta</taxon>
        <taxon>Embryophyta</taxon>
        <taxon>Tracheophyta</taxon>
        <taxon>Spermatophyta</taxon>
        <taxon>Magnoliopsida</taxon>
        <taxon>eudicotyledons</taxon>
        <taxon>Gunneridae</taxon>
        <taxon>Pentapetalae</taxon>
        <taxon>rosids</taxon>
        <taxon>fabids</taxon>
        <taxon>Malpighiales</taxon>
        <taxon>Rhizophoraceae</taxon>
        <taxon>Rhizophora</taxon>
    </lineage>
</organism>
<proteinExistence type="predicted"/>